<feature type="binding site" evidence="8">
    <location>
        <position position="279"/>
    </location>
    <ligand>
        <name>NADPH</name>
        <dbReference type="ChEBI" id="CHEBI:57783"/>
    </ligand>
</feature>
<feature type="binding site" evidence="11">
    <location>
        <position position="138"/>
    </location>
    <ligand>
        <name>NAD(+)</name>
        <dbReference type="ChEBI" id="CHEBI:57540"/>
    </ligand>
</feature>
<evidence type="ECO:0000256" key="9">
    <source>
        <dbReference type="PIRSR" id="PIRSR000114-1"/>
    </source>
</evidence>
<feature type="binding site" evidence="8">
    <location>
        <position position="242"/>
    </location>
    <ligand>
        <name>sn-glycerol 3-phosphate</name>
        <dbReference type="ChEBI" id="CHEBI:57597"/>
    </ligand>
</feature>
<feature type="binding site" evidence="8">
    <location>
        <position position="105"/>
    </location>
    <ligand>
        <name>sn-glycerol 3-phosphate</name>
        <dbReference type="ChEBI" id="CHEBI:57597"/>
    </ligand>
</feature>
<feature type="binding site" evidence="8">
    <location>
        <position position="11"/>
    </location>
    <ligand>
        <name>NADPH</name>
        <dbReference type="ChEBI" id="CHEBI:57783"/>
    </ligand>
</feature>
<dbReference type="InterPro" id="IPR006109">
    <property type="entry name" value="G3P_DH_NAD-dep_C"/>
</dbReference>
<dbReference type="GO" id="GO:0051287">
    <property type="term" value="F:NAD binding"/>
    <property type="evidence" value="ECO:0007669"/>
    <property type="project" value="InterPro"/>
</dbReference>
<dbReference type="InterPro" id="IPR008927">
    <property type="entry name" value="6-PGluconate_DH-like_C_sf"/>
</dbReference>
<dbReference type="GO" id="GO:0008654">
    <property type="term" value="P:phospholipid biosynthetic process"/>
    <property type="evidence" value="ECO:0007669"/>
    <property type="project" value="UniProtKB-KW"/>
</dbReference>
<accession>A0A9C9K0S1</accession>
<evidence type="ECO:0000256" key="12">
    <source>
        <dbReference type="RuleBase" id="RU000437"/>
    </source>
</evidence>
<dbReference type="PRINTS" id="PR00077">
    <property type="entry name" value="GPDHDRGNASE"/>
</dbReference>
<comment type="caution">
    <text evidence="8">Lacks conserved residue(s) required for the propagation of feature annotation.</text>
</comment>
<dbReference type="GO" id="GO:0005975">
    <property type="term" value="P:carbohydrate metabolic process"/>
    <property type="evidence" value="ECO:0007669"/>
    <property type="project" value="InterPro"/>
</dbReference>
<dbReference type="GO" id="GO:0047952">
    <property type="term" value="F:glycerol-3-phosphate dehydrogenase [NAD(P)+] activity"/>
    <property type="evidence" value="ECO:0007669"/>
    <property type="project" value="UniProtKB-UniRule"/>
</dbReference>
<reference evidence="16" key="1">
    <citation type="journal article" date="2020" name="mSystems">
        <title>Genome- and Community-Level Interaction Insights into Carbon Utilization and Element Cycling Functions of Hydrothermarchaeota in Hydrothermal Sediment.</title>
        <authorList>
            <person name="Zhou Z."/>
            <person name="Liu Y."/>
            <person name="Xu W."/>
            <person name="Pan J."/>
            <person name="Luo Z.H."/>
            <person name="Li M."/>
        </authorList>
    </citation>
    <scope>NUCLEOTIDE SEQUENCE</scope>
    <source>
        <strain evidence="16">HyVt-388</strain>
    </source>
</reference>
<feature type="binding site" evidence="8">
    <location>
        <position position="253"/>
    </location>
    <ligand>
        <name>NADPH</name>
        <dbReference type="ChEBI" id="CHEBI:57783"/>
    </ligand>
</feature>
<dbReference type="Gene3D" id="1.10.1040.10">
    <property type="entry name" value="N-(1-d-carboxylethyl)-l-norvaline Dehydrogenase, domain 2"/>
    <property type="match status" value="1"/>
</dbReference>
<dbReference type="GO" id="GO:0046168">
    <property type="term" value="P:glycerol-3-phosphate catabolic process"/>
    <property type="evidence" value="ECO:0007669"/>
    <property type="project" value="InterPro"/>
</dbReference>
<keyword evidence="8" id="KW-0547">Nucleotide-binding</keyword>
<dbReference type="Pfam" id="PF01210">
    <property type="entry name" value="NAD_Gly3P_dh_N"/>
    <property type="match status" value="1"/>
</dbReference>
<evidence type="ECO:0000313" key="17">
    <source>
        <dbReference type="Proteomes" id="UP000885826"/>
    </source>
</evidence>
<dbReference type="InterPro" id="IPR006168">
    <property type="entry name" value="G3P_DH_NAD-dep"/>
</dbReference>
<feature type="domain" description="Glycerol-3-phosphate dehydrogenase NAD-dependent N-terminal" evidence="14">
    <location>
        <begin position="3"/>
        <end position="156"/>
    </location>
</feature>
<evidence type="ECO:0000256" key="11">
    <source>
        <dbReference type="PIRSR" id="PIRSR000114-3"/>
    </source>
</evidence>
<evidence type="ECO:0000256" key="2">
    <source>
        <dbReference type="ARBA" id="ARBA00022516"/>
    </source>
</evidence>
<feature type="binding site" evidence="11">
    <location>
        <begin position="7"/>
        <end position="12"/>
    </location>
    <ligand>
        <name>NAD(+)</name>
        <dbReference type="ChEBI" id="CHEBI:57540"/>
    </ligand>
</feature>
<dbReference type="AlphaFoldDB" id="A0A9C9K0S1"/>
<feature type="active site" description="Proton acceptor" evidence="8 9">
    <location>
        <position position="189"/>
    </location>
</feature>
<dbReference type="PANTHER" id="PTHR11728">
    <property type="entry name" value="GLYCEROL-3-PHOSPHATE DEHYDROGENASE"/>
    <property type="match status" value="1"/>
</dbReference>
<feature type="binding site" evidence="8">
    <location>
        <position position="138"/>
    </location>
    <ligand>
        <name>NADPH</name>
        <dbReference type="ChEBI" id="CHEBI:57783"/>
    </ligand>
</feature>
<dbReference type="NCBIfam" id="NF000942">
    <property type="entry name" value="PRK00094.1-4"/>
    <property type="match status" value="1"/>
</dbReference>
<keyword evidence="4 8" id="KW-0520">NAD</keyword>
<dbReference type="Pfam" id="PF07479">
    <property type="entry name" value="NAD_Gly3P_dh_C"/>
    <property type="match status" value="1"/>
</dbReference>
<feature type="binding site" evidence="8">
    <location>
        <position position="254"/>
    </location>
    <ligand>
        <name>sn-glycerol 3-phosphate</name>
        <dbReference type="ChEBI" id="CHEBI:57597"/>
    </ligand>
</feature>
<feature type="binding site" evidence="11">
    <location>
        <position position="253"/>
    </location>
    <ligand>
        <name>NAD(+)</name>
        <dbReference type="ChEBI" id="CHEBI:57540"/>
    </ligand>
</feature>
<feature type="binding site" evidence="8">
    <location>
        <position position="105"/>
    </location>
    <ligand>
        <name>NADPH</name>
        <dbReference type="ChEBI" id="CHEBI:57783"/>
    </ligand>
</feature>
<evidence type="ECO:0000259" key="15">
    <source>
        <dbReference type="Pfam" id="PF07479"/>
    </source>
</evidence>
<dbReference type="InterPro" id="IPR011128">
    <property type="entry name" value="G3P_DH_NAD-dep_N"/>
</dbReference>
<dbReference type="SUPFAM" id="SSF51735">
    <property type="entry name" value="NAD(P)-binding Rossmann-fold domains"/>
    <property type="match status" value="1"/>
</dbReference>
<comment type="catalytic activity">
    <reaction evidence="8">
        <text>sn-glycerol 3-phosphate + NAD(+) = dihydroxyacetone phosphate + NADH + H(+)</text>
        <dbReference type="Rhea" id="RHEA:11092"/>
        <dbReference type="ChEBI" id="CHEBI:15378"/>
        <dbReference type="ChEBI" id="CHEBI:57540"/>
        <dbReference type="ChEBI" id="CHEBI:57597"/>
        <dbReference type="ChEBI" id="CHEBI:57642"/>
        <dbReference type="ChEBI" id="CHEBI:57945"/>
        <dbReference type="EC" id="1.1.1.94"/>
    </reaction>
</comment>
<comment type="subcellular location">
    <subcellularLocation>
        <location evidence="8">Cytoplasm</location>
    </subcellularLocation>
</comment>
<evidence type="ECO:0000256" key="7">
    <source>
        <dbReference type="ARBA" id="ARBA00023264"/>
    </source>
</evidence>
<proteinExistence type="inferred from homology"/>
<keyword evidence="8" id="KW-0521">NADP</keyword>
<dbReference type="InterPro" id="IPR036291">
    <property type="entry name" value="NAD(P)-bd_dom_sf"/>
</dbReference>
<feature type="binding site" evidence="10">
    <location>
        <position position="105"/>
    </location>
    <ligand>
        <name>substrate</name>
    </ligand>
</feature>
<evidence type="ECO:0000256" key="3">
    <source>
        <dbReference type="ARBA" id="ARBA00023002"/>
    </source>
</evidence>
<keyword evidence="2 8" id="KW-0444">Lipid biosynthesis</keyword>
<evidence type="ECO:0000256" key="1">
    <source>
        <dbReference type="ARBA" id="ARBA00011009"/>
    </source>
</evidence>
<keyword evidence="6 8" id="KW-0594">Phospholipid biosynthesis</keyword>
<comment type="catalytic activity">
    <reaction evidence="8 13">
        <text>sn-glycerol 3-phosphate + NADP(+) = dihydroxyacetone phosphate + NADPH + H(+)</text>
        <dbReference type="Rhea" id="RHEA:11096"/>
        <dbReference type="ChEBI" id="CHEBI:15378"/>
        <dbReference type="ChEBI" id="CHEBI:57597"/>
        <dbReference type="ChEBI" id="CHEBI:57642"/>
        <dbReference type="ChEBI" id="CHEBI:57783"/>
        <dbReference type="ChEBI" id="CHEBI:58349"/>
        <dbReference type="EC" id="1.1.1.94"/>
    </reaction>
</comment>
<dbReference type="PROSITE" id="PS00957">
    <property type="entry name" value="NAD_G3PDH"/>
    <property type="match status" value="1"/>
</dbReference>
<gene>
    <name evidence="8" type="primary">gpsA</name>
    <name evidence="16" type="ORF">ENI34_08665</name>
</gene>
<keyword evidence="8" id="KW-0963">Cytoplasm</keyword>
<comment type="function">
    <text evidence="8">Catalyzes the reduction of the glycolytic intermediate dihydroxyacetone phosphate (DHAP) to sn-glycerol 3-phosphate (G3P), the key precursor for phospholipid synthesis.</text>
</comment>
<evidence type="ECO:0000313" key="16">
    <source>
        <dbReference type="EMBL" id="HEC79195.1"/>
    </source>
</evidence>
<evidence type="ECO:0000256" key="5">
    <source>
        <dbReference type="ARBA" id="ARBA00023098"/>
    </source>
</evidence>
<feature type="binding site" evidence="8">
    <location>
        <position position="253"/>
    </location>
    <ligand>
        <name>sn-glycerol 3-phosphate</name>
        <dbReference type="ChEBI" id="CHEBI:57597"/>
    </ligand>
</feature>
<comment type="caution">
    <text evidence="16">The sequence shown here is derived from an EMBL/GenBank/DDBJ whole genome shotgun (WGS) entry which is preliminary data.</text>
</comment>
<evidence type="ECO:0000256" key="6">
    <source>
        <dbReference type="ARBA" id="ARBA00023209"/>
    </source>
</evidence>
<dbReference type="EMBL" id="DRIG01000092">
    <property type="protein sequence ID" value="HEC79195.1"/>
    <property type="molecule type" value="Genomic_DNA"/>
</dbReference>
<feature type="binding site" evidence="11">
    <location>
        <position position="31"/>
    </location>
    <ligand>
        <name>NAD(+)</name>
        <dbReference type="ChEBI" id="CHEBI:57540"/>
    </ligand>
</feature>
<feature type="binding site" evidence="8">
    <location>
        <position position="252"/>
    </location>
    <ligand>
        <name>sn-glycerol 3-phosphate</name>
        <dbReference type="ChEBI" id="CHEBI:57597"/>
    </ligand>
</feature>
<dbReference type="GO" id="GO:0046167">
    <property type="term" value="P:glycerol-3-phosphate biosynthetic process"/>
    <property type="evidence" value="ECO:0007669"/>
    <property type="project" value="UniProtKB-UniRule"/>
</dbReference>
<feature type="binding site" evidence="8">
    <location>
        <position position="134"/>
    </location>
    <ligand>
        <name>sn-glycerol 3-phosphate</name>
        <dbReference type="ChEBI" id="CHEBI:57597"/>
    </ligand>
</feature>
<dbReference type="SUPFAM" id="SSF48179">
    <property type="entry name" value="6-phosphogluconate dehydrogenase C-terminal domain-like"/>
    <property type="match status" value="1"/>
</dbReference>
<dbReference type="Proteomes" id="UP000885826">
    <property type="component" value="Unassembled WGS sequence"/>
</dbReference>
<evidence type="ECO:0000259" key="14">
    <source>
        <dbReference type="Pfam" id="PF01210"/>
    </source>
</evidence>
<evidence type="ECO:0000256" key="13">
    <source>
        <dbReference type="RuleBase" id="RU000439"/>
    </source>
</evidence>
<dbReference type="Gene3D" id="3.40.50.720">
    <property type="entry name" value="NAD(P)-binding Rossmann-like Domain"/>
    <property type="match status" value="1"/>
</dbReference>
<sequence>MNISILGCGNWGSVFGIMQYKNGHSIKIWEFDKQRAEYINRTRTNEPFLVGHKIPEEIEITWNIESVIRNCDLLVFAVPSQVLPEVVEQVKRIEGKNECYLSLTKGINIELLKRPSELINELAAPDKRTWVLSGPCIANELIRGEPTAVVLVGPDRKVTQELQIRLTTENLRIYLSDDIIGVELGAAVKNVIALACGISDGLGYGNNAKGALITRGIVELQRLGVRMGAKPTTFWGLSGLGDLVTTSFSEESRNHRFGVKIAGGKTVEEIKKEIVMVAEGVPTCQAVKKLMQKFKTEMPICNAVYKIIFENIPPEQALKELMTRPLKDE</sequence>
<evidence type="ECO:0000256" key="10">
    <source>
        <dbReference type="PIRSR" id="PIRSR000114-2"/>
    </source>
</evidence>
<keyword evidence="3 8" id="KW-0560">Oxidoreductase</keyword>
<dbReference type="GO" id="GO:0006650">
    <property type="term" value="P:glycerophospholipid metabolic process"/>
    <property type="evidence" value="ECO:0007669"/>
    <property type="project" value="UniProtKB-UniRule"/>
</dbReference>
<name>A0A9C9K0S1_UNCW3</name>
<dbReference type="NCBIfam" id="NF000940">
    <property type="entry name" value="PRK00094.1-2"/>
    <property type="match status" value="1"/>
</dbReference>
<comment type="pathway">
    <text evidence="8">Membrane lipid metabolism; glycerophospholipid metabolism.</text>
</comment>
<comment type="similarity">
    <text evidence="1 8 12">Belongs to the NAD-dependent glycerol-3-phosphate dehydrogenase family.</text>
</comment>
<dbReference type="PIRSF" id="PIRSF000114">
    <property type="entry name" value="Glycerol-3-P_dh"/>
    <property type="match status" value="1"/>
</dbReference>
<dbReference type="PANTHER" id="PTHR11728:SF1">
    <property type="entry name" value="GLYCEROL-3-PHOSPHATE DEHYDROGENASE [NAD(+)] 2, CHLOROPLASTIC"/>
    <property type="match status" value="1"/>
</dbReference>
<feature type="binding site" evidence="8">
    <location>
        <position position="277"/>
    </location>
    <ligand>
        <name>NADPH</name>
        <dbReference type="ChEBI" id="CHEBI:57783"/>
    </ligand>
</feature>
<protein>
    <recommendedName>
        <fullName evidence="8">Glycerol-3-phosphate dehydrogenase [NAD(P)+]</fullName>
        <ecNumber evidence="8">1.1.1.94</ecNumber>
    </recommendedName>
    <alternativeName>
        <fullName evidence="8">NAD(P)(+)-dependent glycerol-3-phosphate dehydrogenase</fullName>
    </alternativeName>
    <alternativeName>
        <fullName evidence="8">NAD(P)H-dependent dihydroxyacetone-phosphate reductase</fullName>
    </alternativeName>
</protein>
<feature type="binding site" evidence="8">
    <location>
        <position position="189"/>
    </location>
    <ligand>
        <name>sn-glycerol 3-phosphate</name>
        <dbReference type="ChEBI" id="CHEBI:57597"/>
    </ligand>
</feature>
<evidence type="ECO:0000256" key="8">
    <source>
        <dbReference type="HAMAP-Rule" id="MF_00394"/>
    </source>
</evidence>
<feature type="binding site" evidence="10">
    <location>
        <begin position="253"/>
        <end position="254"/>
    </location>
    <ligand>
        <name>substrate</name>
    </ligand>
</feature>
<feature type="domain" description="Glycerol-3-phosphate dehydrogenase NAD-dependent C-terminal" evidence="15">
    <location>
        <begin position="178"/>
        <end position="318"/>
    </location>
</feature>
<dbReference type="InterPro" id="IPR013328">
    <property type="entry name" value="6PGD_dom2"/>
</dbReference>
<dbReference type="FunFam" id="1.10.1040.10:FF:000001">
    <property type="entry name" value="Glycerol-3-phosphate dehydrogenase [NAD(P)+]"/>
    <property type="match status" value="1"/>
</dbReference>
<evidence type="ECO:0000256" key="4">
    <source>
        <dbReference type="ARBA" id="ARBA00023027"/>
    </source>
</evidence>
<keyword evidence="7 8" id="KW-1208">Phospholipid metabolism</keyword>
<dbReference type="HAMAP" id="MF_00394">
    <property type="entry name" value="NAD_Glyc3P_dehydrog"/>
    <property type="match status" value="1"/>
</dbReference>
<organism evidence="16 17">
    <name type="scientific">candidate division WOR-3 bacterium</name>
    <dbReference type="NCBI Taxonomy" id="2052148"/>
    <lineage>
        <taxon>Bacteria</taxon>
        <taxon>Bacteria division WOR-3</taxon>
    </lineage>
</organism>
<keyword evidence="5 8" id="KW-0443">Lipid metabolism</keyword>
<dbReference type="EC" id="1.1.1.94" evidence="8"/>
<dbReference type="GO" id="GO:0005829">
    <property type="term" value="C:cytosol"/>
    <property type="evidence" value="ECO:0007669"/>
    <property type="project" value="TreeGrafter"/>
</dbReference>